<name>A0A553HMM4_9PEZI</name>
<proteinExistence type="predicted"/>
<comment type="caution">
    <text evidence="1">The sequence shown here is derived from an EMBL/GenBank/DDBJ whole genome shotgun (WGS) entry which is preliminary data.</text>
</comment>
<keyword evidence="2" id="KW-1185">Reference proteome</keyword>
<evidence type="ECO:0000313" key="1">
    <source>
        <dbReference type="EMBL" id="TRX89204.1"/>
    </source>
</evidence>
<organism evidence="1 2">
    <name type="scientific">Xylaria flabelliformis</name>
    <dbReference type="NCBI Taxonomy" id="2512241"/>
    <lineage>
        <taxon>Eukaryota</taxon>
        <taxon>Fungi</taxon>
        <taxon>Dikarya</taxon>
        <taxon>Ascomycota</taxon>
        <taxon>Pezizomycotina</taxon>
        <taxon>Sordariomycetes</taxon>
        <taxon>Xylariomycetidae</taxon>
        <taxon>Xylariales</taxon>
        <taxon>Xylariaceae</taxon>
        <taxon>Xylaria</taxon>
    </lineage>
</organism>
<sequence>MGGALSSIKAASSGDSKDQLDDALNSLEALALTKMDDFYHITEDQTDSLLLPINKITGKFSFMQAKASTDSAALQKQISGLISDLAGGAWADAISAAATDIIQDLLGSSSASVQERSSYMINVNPLGGVERLDAYYFAYAFTSQQLLTNAQNVVAACVVKSSVKTDNLDDNTLRVIVNDAFPSLTAAQRAQIYEQLAIIILPAPPPEAKVAATTALEKLYETTIPTPAVNAGTT</sequence>
<dbReference type="STRING" id="2512241.A0A553HMM4"/>
<dbReference type="EMBL" id="VFLP01000071">
    <property type="protein sequence ID" value="TRX89204.1"/>
    <property type="molecule type" value="Genomic_DNA"/>
</dbReference>
<accession>A0A553HMM4</accession>
<evidence type="ECO:0000313" key="2">
    <source>
        <dbReference type="Proteomes" id="UP000319160"/>
    </source>
</evidence>
<protein>
    <submittedName>
        <fullName evidence="1">Uncharacterized protein</fullName>
    </submittedName>
</protein>
<reference evidence="2" key="1">
    <citation type="submission" date="2019-06" db="EMBL/GenBank/DDBJ databases">
        <title>Draft genome sequence of the griseofulvin-producing fungus Xylaria cubensis strain G536.</title>
        <authorList>
            <person name="Mead M.E."/>
            <person name="Raja H.A."/>
            <person name="Steenwyk J.L."/>
            <person name="Knowles S.L."/>
            <person name="Oberlies N.H."/>
            <person name="Rokas A."/>
        </authorList>
    </citation>
    <scope>NUCLEOTIDE SEQUENCE [LARGE SCALE GENOMIC DNA]</scope>
    <source>
        <strain evidence="2">G536</strain>
    </source>
</reference>
<dbReference type="OrthoDB" id="4757738at2759"/>
<dbReference type="Proteomes" id="UP000319160">
    <property type="component" value="Unassembled WGS sequence"/>
</dbReference>
<dbReference type="AlphaFoldDB" id="A0A553HMM4"/>
<gene>
    <name evidence="1" type="ORF">FHL15_009902</name>
</gene>